<comment type="caution">
    <text evidence="1">The sequence shown here is derived from an EMBL/GenBank/DDBJ whole genome shotgun (WGS) entry which is preliminary data.</text>
</comment>
<dbReference type="GO" id="GO:0006355">
    <property type="term" value="P:regulation of DNA-templated transcription"/>
    <property type="evidence" value="ECO:0007669"/>
    <property type="project" value="InterPro"/>
</dbReference>
<dbReference type="Proteomes" id="UP000622166">
    <property type="component" value="Unassembled WGS sequence"/>
</dbReference>
<reference evidence="1" key="1">
    <citation type="journal article" date="2014" name="Int. J. Syst. Evol. Microbiol.">
        <title>Complete genome sequence of Corynebacterium casei LMG S-19264T (=DSM 44701T), isolated from a smear-ripened cheese.</title>
        <authorList>
            <consortium name="US DOE Joint Genome Institute (JGI-PGF)"/>
            <person name="Walter F."/>
            <person name="Albersmeier A."/>
            <person name="Kalinowski J."/>
            <person name="Ruckert C."/>
        </authorList>
    </citation>
    <scope>NUCLEOTIDE SEQUENCE</scope>
    <source>
        <strain evidence="1">JCM 4815</strain>
    </source>
</reference>
<proteinExistence type="predicted"/>
<name>A0A918QAJ9_9ACTN</name>
<evidence type="ECO:0000313" key="1">
    <source>
        <dbReference type="EMBL" id="GGZ39374.1"/>
    </source>
</evidence>
<dbReference type="InterPro" id="IPR010985">
    <property type="entry name" value="Ribbon_hlx_hlx"/>
</dbReference>
<accession>A0A918QAJ9</accession>
<dbReference type="EMBL" id="BMVW01000022">
    <property type="protein sequence ID" value="GGZ39374.1"/>
    <property type="molecule type" value="Genomic_DNA"/>
</dbReference>
<protein>
    <submittedName>
        <fullName evidence="1">Uncharacterized protein</fullName>
    </submittedName>
</protein>
<dbReference type="SUPFAM" id="SSF47598">
    <property type="entry name" value="Ribbon-helix-helix"/>
    <property type="match status" value="1"/>
</dbReference>
<sequence length="113" mass="12544">MKGTRDSAPRLSGVEPKLGIHLYSAAMADTTIKISESTRDRLRTLAEERGLSTRAYVERVVAAAPTEAERAERTARGIAYVQANLRADFTEADVREAQEWRAAIASRQLGERR</sequence>
<evidence type="ECO:0000313" key="2">
    <source>
        <dbReference type="Proteomes" id="UP000622166"/>
    </source>
</evidence>
<keyword evidence="2" id="KW-1185">Reference proteome</keyword>
<reference evidence="1" key="2">
    <citation type="submission" date="2020-09" db="EMBL/GenBank/DDBJ databases">
        <authorList>
            <person name="Sun Q."/>
            <person name="Ohkuma M."/>
        </authorList>
    </citation>
    <scope>NUCLEOTIDE SEQUENCE</scope>
    <source>
        <strain evidence="1">JCM 4815</strain>
    </source>
</reference>
<organism evidence="1 2">
    <name type="scientific">Streptomyces poonensis</name>
    <dbReference type="NCBI Taxonomy" id="68255"/>
    <lineage>
        <taxon>Bacteria</taxon>
        <taxon>Bacillati</taxon>
        <taxon>Actinomycetota</taxon>
        <taxon>Actinomycetes</taxon>
        <taxon>Kitasatosporales</taxon>
        <taxon>Streptomycetaceae</taxon>
        <taxon>Streptomyces</taxon>
    </lineage>
</organism>
<dbReference type="AlphaFoldDB" id="A0A918QAJ9"/>
<gene>
    <name evidence="1" type="ORF">GCM10010365_70230</name>
</gene>